<accession>A0ABT7AVZ9</accession>
<keyword evidence="3" id="KW-1185">Reference proteome</keyword>
<name>A0ABT7AVZ9_9CYAN</name>
<dbReference type="InterPro" id="IPR002850">
    <property type="entry name" value="PIN_toxin-like"/>
</dbReference>
<dbReference type="Proteomes" id="UP001235303">
    <property type="component" value="Unassembled WGS sequence"/>
</dbReference>
<evidence type="ECO:0000313" key="2">
    <source>
        <dbReference type="EMBL" id="MDJ1171090.1"/>
    </source>
</evidence>
<protein>
    <submittedName>
        <fullName evidence="2">Toxin-antitoxin system toxin component, PIN family</fullName>
    </submittedName>
</protein>
<reference evidence="2 3" key="1">
    <citation type="submission" date="2023-01" db="EMBL/GenBank/DDBJ databases">
        <title>Novel diversity within Roseofilum (Cyanobacteria; Desertifilaceae) from marine benthic mats with descriptions of four novel species.</title>
        <authorList>
            <person name="Wang Y."/>
            <person name="Berthold D.E."/>
            <person name="Hu J."/>
            <person name="Lefler F.W."/>
            <person name="Laughinghouse H.D. IV."/>
        </authorList>
    </citation>
    <scope>NUCLEOTIDE SEQUENCE [LARGE SCALE GENOMIC DNA]</scope>
    <source>
        <strain evidence="2 3">BLCC-M154</strain>
    </source>
</reference>
<gene>
    <name evidence="2" type="ORF">PMG71_16800</name>
</gene>
<dbReference type="SUPFAM" id="SSF88723">
    <property type="entry name" value="PIN domain-like"/>
    <property type="match status" value="1"/>
</dbReference>
<comment type="caution">
    <text evidence="2">The sequence shown here is derived from an EMBL/GenBank/DDBJ whole genome shotgun (WGS) entry which is preliminary data.</text>
</comment>
<evidence type="ECO:0000313" key="3">
    <source>
        <dbReference type="Proteomes" id="UP001235303"/>
    </source>
</evidence>
<organism evidence="2 3">
    <name type="scientific">Roseofilum acuticapitatum BLCC-M154</name>
    <dbReference type="NCBI Taxonomy" id="3022444"/>
    <lineage>
        <taxon>Bacteria</taxon>
        <taxon>Bacillati</taxon>
        <taxon>Cyanobacteriota</taxon>
        <taxon>Cyanophyceae</taxon>
        <taxon>Desertifilales</taxon>
        <taxon>Desertifilaceae</taxon>
        <taxon>Roseofilum</taxon>
        <taxon>Roseofilum acuticapitatum</taxon>
    </lineage>
</organism>
<dbReference type="RefSeq" id="WP_283754843.1">
    <property type="nucleotide sequence ID" value="NZ_JAQOSP010000105.1"/>
</dbReference>
<dbReference type="PANTHER" id="PTHR34610">
    <property type="entry name" value="SSL7007 PROTEIN"/>
    <property type="match status" value="1"/>
</dbReference>
<dbReference type="InterPro" id="IPR002716">
    <property type="entry name" value="PIN_dom"/>
</dbReference>
<feature type="domain" description="PIN" evidence="1">
    <location>
        <begin position="3"/>
        <end position="113"/>
    </location>
</feature>
<evidence type="ECO:0000259" key="1">
    <source>
        <dbReference type="Pfam" id="PF13470"/>
    </source>
</evidence>
<dbReference type="InterPro" id="IPR029060">
    <property type="entry name" value="PIN-like_dom_sf"/>
</dbReference>
<dbReference type="EMBL" id="JAQOSP010000105">
    <property type="protein sequence ID" value="MDJ1171090.1"/>
    <property type="molecule type" value="Genomic_DNA"/>
</dbReference>
<sequence>MLKVVIDTSVFVAAMLRPTRQSSPRHILTLWREGRFSLVMAPLLLEELATRLIRQQVNLADIEDLLTEIIEIALHIPGVYEATYLDDIDPDDNKFLAAAYEAKADYLVSVDNHLLSLKYYHGTQVLTPMLFLRVLLDQE</sequence>
<dbReference type="NCBIfam" id="TIGR00305">
    <property type="entry name" value="putative toxin-antitoxin system toxin component, PIN family"/>
    <property type="match status" value="1"/>
</dbReference>
<proteinExistence type="predicted"/>
<dbReference type="Pfam" id="PF13470">
    <property type="entry name" value="PIN_3"/>
    <property type="match status" value="1"/>
</dbReference>
<dbReference type="PANTHER" id="PTHR34610:SF4">
    <property type="entry name" value="SLL8027 PROTEIN"/>
    <property type="match status" value="1"/>
</dbReference>